<comment type="cofactor">
    <cofactor evidence="14">
        <name>Mn(2+)</name>
        <dbReference type="ChEBI" id="CHEBI:29035"/>
    </cofactor>
    <cofactor evidence="14">
        <name>Fe(2+)</name>
        <dbReference type="ChEBI" id="CHEBI:29033"/>
    </cofactor>
    <text evidence="14">Binds 1 Mn(2+) or Fe(2+) ion per subunit.</text>
</comment>
<evidence type="ECO:0000256" key="4">
    <source>
        <dbReference type="ARBA" id="ARBA00020910"/>
    </source>
</evidence>
<dbReference type="PATRIC" id="fig|880157.4.peg.3863"/>
<dbReference type="GO" id="GO:0005829">
    <property type="term" value="C:cytosol"/>
    <property type="evidence" value="ECO:0007669"/>
    <property type="project" value="TreeGrafter"/>
</dbReference>
<keyword evidence="17" id="KW-1185">Reference proteome</keyword>
<reference evidence="16 17" key="1">
    <citation type="submission" date="2015-06" db="EMBL/GenBank/DDBJ databases">
        <title>Draft Whole-Genome Sequence of the Entomopathogenic Bacterium Xenorhabdus khoisanae.</title>
        <authorList>
            <person name="Naidoo S."/>
            <person name="Featherston J."/>
            <person name="Gray V.M."/>
        </authorList>
    </citation>
    <scope>NUCLEOTIDE SEQUENCE [LARGE SCALE GENOMIC DNA]</scope>
    <source>
        <strain evidence="16 17">MCB</strain>
    </source>
</reference>
<sequence length="149" mass="16924">MTDNNKALKNAGLKVTLPRLKILEVLQDPECHHVSAEDLYKKLIDIGEEIGLATVYRVLNQFDDAGIVTRHNFEGGKSVFELTQQHHHDHLICLDCGKVIEFSDESIEERQKDIAERYGIKLSNHSLYLYGHCAVGDCRKDSLLHNEKA</sequence>
<keyword evidence="9 14" id="KW-0408">Iron</keyword>
<name>A0A0J5FN77_9GAMM</name>
<keyword evidence="10 15" id="KW-0805">Transcription regulation</keyword>
<feature type="binding site" evidence="14">
    <location>
        <position position="87"/>
    </location>
    <ligand>
        <name>Fe cation</name>
        <dbReference type="ChEBI" id="CHEBI:24875"/>
    </ligand>
</feature>
<comment type="similarity">
    <text evidence="2 15">Belongs to the Fur family.</text>
</comment>
<evidence type="ECO:0000313" key="16">
    <source>
        <dbReference type="EMBL" id="KMJ43751.1"/>
    </source>
</evidence>
<evidence type="ECO:0000256" key="2">
    <source>
        <dbReference type="ARBA" id="ARBA00007957"/>
    </source>
</evidence>
<feature type="binding site" evidence="14">
    <location>
        <position position="89"/>
    </location>
    <ligand>
        <name>Fe cation</name>
        <dbReference type="ChEBI" id="CHEBI:24875"/>
    </ligand>
</feature>
<evidence type="ECO:0000256" key="9">
    <source>
        <dbReference type="ARBA" id="ARBA00023004"/>
    </source>
</evidence>
<feature type="binding site" evidence="14">
    <location>
        <position position="125"/>
    </location>
    <ligand>
        <name>Fe cation</name>
        <dbReference type="ChEBI" id="CHEBI:24875"/>
    </ligand>
</feature>
<keyword evidence="11 15" id="KW-0238">DNA-binding</keyword>
<dbReference type="InterPro" id="IPR002481">
    <property type="entry name" value="FUR"/>
</dbReference>
<feature type="binding site" evidence="13">
    <location>
        <position position="96"/>
    </location>
    <ligand>
        <name>Zn(2+)</name>
        <dbReference type="ChEBI" id="CHEBI:29105"/>
    </ligand>
</feature>
<dbReference type="Gene3D" id="1.10.10.10">
    <property type="entry name" value="Winged helix-like DNA-binding domain superfamily/Winged helix DNA-binding domain"/>
    <property type="match status" value="1"/>
</dbReference>
<dbReference type="CDD" id="cd07153">
    <property type="entry name" value="Fur_like"/>
    <property type="match status" value="1"/>
</dbReference>
<dbReference type="Gene3D" id="3.30.1490.190">
    <property type="match status" value="1"/>
</dbReference>
<comment type="subcellular location">
    <subcellularLocation>
        <location evidence="1 15">Cytoplasm</location>
    </subcellularLocation>
</comment>
<evidence type="ECO:0000256" key="7">
    <source>
        <dbReference type="ARBA" id="ARBA00022723"/>
    </source>
</evidence>
<gene>
    <name evidence="15 16" type="primary">fur</name>
    <name evidence="16" type="ORF">AB204_17995</name>
</gene>
<dbReference type="InterPro" id="IPR036388">
    <property type="entry name" value="WH-like_DNA-bd_sf"/>
</dbReference>
<accession>A0A0J5FN77</accession>
<keyword evidence="5 15" id="KW-0963">Cytoplasm</keyword>
<dbReference type="FunFam" id="1.10.10.10:FF:000007">
    <property type="entry name" value="Ferric uptake regulation protein"/>
    <property type="match status" value="1"/>
</dbReference>
<evidence type="ECO:0000256" key="6">
    <source>
        <dbReference type="ARBA" id="ARBA00022491"/>
    </source>
</evidence>
<protein>
    <recommendedName>
        <fullName evidence="4 15">Ferric uptake regulation protein</fullName>
    </recommendedName>
</protein>
<dbReference type="PANTHER" id="PTHR33202:SF2">
    <property type="entry name" value="FERRIC UPTAKE REGULATION PROTEIN"/>
    <property type="match status" value="1"/>
</dbReference>
<keyword evidence="7 13" id="KW-0479">Metal-binding</keyword>
<organism evidence="16 17">
    <name type="scientific">Xenorhabdus khoisanae</name>
    <dbReference type="NCBI Taxonomy" id="880157"/>
    <lineage>
        <taxon>Bacteria</taxon>
        <taxon>Pseudomonadati</taxon>
        <taxon>Pseudomonadota</taxon>
        <taxon>Gammaproteobacteria</taxon>
        <taxon>Enterobacterales</taxon>
        <taxon>Morganellaceae</taxon>
        <taxon>Xenorhabdus</taxon>
    </lineage>
</organism>
<dbReference type="GO" id="GO:1900705">
    <property type="term" value="P:negative regulation of siderophore biosynthetic process"/>
    <property type="evidence" value="ECO:0007669"/>
    <property type="project" value="TreeGrafter"/>
</dbReference>
<evidence type="ECO:0000256" key="12">
    <source>
        <dbReference type="ARBA" id="ARBA00023163"/>
    </source>
</evidence>
<evidence type="ECO:0000313" key="17">
    <source>
        <dbReference type="Proteomes" id="UP000036277"/>
    </source>
</evidence>
<feature type="binding site" evidence="13">
    <location>
        <position position="93"/>
    </location>
    <ligand>
        <name>Zn(2+)</name>
        <dbReference type="ChEBI" id="CHEBI:29105"/>
    </ligand>
</feature>
<keyword evidence="6 15" id="KW-0678">Repressor</keyword>
<comment type="subunit">
    <text evidence="3 15">Homodimer.</text>
</comment>
<dbReference type="GO" id="GO:0000976">
    <property type="term" value="F:transcription cis-regulatory region binding"/>
    <property type="evidence" value="ECO:0007669"/>
    <property type="project" value="TreeGrafter"/>
</dbReference>
<proteinExistence type="inferred from homology"/>
<feature type="binding site" evidence="13">
    <location>
        <position position="133"/>
    </location>
    <ligand>
        <name>Zn(2+)</name>
        <dbReference type="ChEBI" id="CHEBI:29105"/>
    </ligand>
</feature>
<dbReference type="STRING" id="880157.AB204_17995"/>
<dbReference type="NCBIfam" id="NF006999">
    <property type="entry name" value="PRK09462.1"/>
    <property type="match status" value="1"/>
</dbReference>
<keyword evidence="12 15" id="KW-0804">Transcription</keyword>
<evidence type="ECO:0000256" key="14">
    <source>
        <dbReference type="PIRSR" id="PIRSR602481-2"/>
    </source>
</evidence>
<evidence type="ECO:0000256" key="3">
    <source>
        <dbReference type="ARBA" id="ARBA00011738"/>
    </source>
</evidence>
<dbReference type="SUPFAM" id="SSF46785">
    <property type="entry name" value="Winged helix' DNA-binding domain"/>
    <property type="match status" value="1"/>
</dbReference>
<evidence type="ECO:0000256" key="15">
    <source>
        <dbReference type="RuleBase" id="RU364037"/>
    </source>
</evidence>
<evidence type="ECO:0000256" key="13">
    <source>
        <dbReference type="PIRSR" id="PIRSR602481-1"/>
    </source>
</evidence>
<dbReference type="GO" id="GO:0008270">
    <property type="term" value="F:zinc ion binding"/>
    <property type="evidence" value="ECO:0007669"/>
    <property type="project" value="TreeGrafter"/>
</dbReference>
<dbReference type="Proteomes" id="UP000036277">
    <property type="component" value="Unassembled WGS sequence"/>
</dbReference>
<evidence type="ECO:0000256" key="10">
    <source>
        <dbReference type="ARBA" id="ARBA00023015"/>
    </source>
</evidence>
<dbReference type="AlphaFoldDB" id="A0A0J5FN77"/>
<dbReference type="InterPro" id="IPR036390">
    <property type="entry name" value="WH_DNA-bd_sf"/>
</dbReference>
<dbReference type="GO" id="GO:0001217">
    <property type="term" value="F:DNA-binding transcription repressor activity"/>
    <property type="evidence" value="ECO:0007669"/>
    <property type="project" value="UniProtKB-ARBA"/>
</dbReference>
<comment type="caution">
    <text evidence="16">The sequence shown here is derived from an EMBL/GenBank/DDBJ whole genome shotgun (WGS) entry which is preliminary data.</text>
</comment>
<keyword evidence="8 13" id="KW-0862">Zinc</keyword>
<feature type="binding site" evidence="14">
    <location>
        <position position="108"/>
    </location>
    <ligand>
        <name>Fe cation</name>
        <dbReference type="ChEBI" id="CHEBI:24875"/>
    </ligand>
</feature>
<dbReference type="InterPro" id="IPR043135">
    <property type="entry name" value="Fur_C"/>
</dbReference>
<evidence type="ECO:0000256" key="1">
    <source>
        <dbReference type="ARBA" id="ARBA00004496"/>
    </source>
</evidence>
<evidence type="ECO:0000256" key="5">
    <source>
        <dbReference type="ARBA" id="ARBA00022490"/>
    </source>
</evidence>
<dbReference type="EMBL" id="LFCV01000148">
    <property type="protein sequence ID" value="KMJ43751.1"/>
    <property type="molecule type" value="Genomic_DNA"/>
</dbReference>
<dbReference type="FunFam" id="3.30.1490.190:FF:000001">
    <property type="entry name" value="Ferric uptake regulation protein"/>
    <property type="match status" value="1"/>
</dbReference>
<dbReference type="PANTHER" id="PTHR33202">
    <property type="entry name" value="ZINC UPTAKE REGULATION PROTEIN"/>
    <property type="match status" value="1"/>
</dbReference>
<dbReference type="RefSeq" id="WP_047964751.1">
    <property type="nucleotide sequence ID" value="NZ_CAWMBG010000148.1"/>
</dbReference>
<evidence type="ECO:0000256" key="8">
    <source>
        <dbReference type="ARBA" id="ARBA00022833"/>
    </source>
</evidence>
<comment type="cofactor">
    <cofactor evidence="13">
        <name>Zn(2+)</name>
        <dbReference type="ChEBI" id="CHEBI:29105"/>
    </cofactor>
    <text evidence="13">Binds 1 zinc ion per subunit.</text>
</comment>
<evidence type="ECO:0000256" key="11">
    <source>
        <dbReference type="ARBA" id="ARBA00023125"/>
    </source>
</evidence>
<dbReference type="OrthoDB" id="8659436at2"/>
<feature type="binding site" evidence="13">
    <location>
        <position position="138"/>
    </location>
    <ligand>
        <name>Zn(2+)</name>
        <dbReference type="ChEBI" id="CHEBI:29105"/>
    </ligand>
</feature>
<dbReference type="Pfam" id="PF01475">
    <property type="entry name" value="FUR"/>
    <property type="match status" value="1"/>
</dbReference>